<dbReference type="NCBIfam" id="TIGR00552">
    <property type="entry name" value="nadE"/>
    <property type="match status" value="1"/>
</dbReference>
<comment type="pathway">
    <text evidence="1">Cofactor biosynthesis; NAD(+) biosynthesis.</text>
</comment>
<comment type="catalytic activity">
    <reaction evidence="7">
        <text>deamido-NAD(+) + NH4(+) + ATP = AMP + diphosphate + NAD(+) + H(+)</text>
        <dbReference type="Rhea" id="RHEA:21188"/>
        <dbReference type="ChEBI" id="CHEBI:15378"/>
        <dbReference type="ChEBI" id="CHEBI:28938"/>
        <dbReference type="ChEBI" id="CHEBI:30616"/>
        <dbReference type="ChEBI" id="CHEBI:33019"/>
        <dbReference type="ChEBI" id="CHEBI:57540"/>
        <dbReference type="ChEBI" id="CHEBI:58437"/>
        <dbReference type="ChEBI" id="CHEBI:456215"/>
        <dbReference type="EC" id="6.3.1.5"/>
    </reaction>
</comment>
<organism evidence="9 10">
    <name type="scientific">Flavobacterium buctense</name>
    <dbReference type="NCBI Taxonomy" id="1648146"/>
    <lineage>
        <taxon>Bacteria</taxon>
        <taxon>Pseudomonadati</taxon>
        <taxon>Bacteroidota</taxon>
        <taxon>Flavobacteriia</taxon>
        <taxon>Flavobacteriales</taxon>
        <taxon>Flavobacteriaceae</taxon>
        <taxon>Flavobacterium</taxon>
    </lineage>
</organism>
<keyword evidence="5 6" id="KW-0520">NAD</keyword>
<dbReference type="CDD" id="cd00553">
    <property type="entry name" value="NAD_synthase"/>
    <property type="match status" value="1"/>
</dbReference>
<evidence type="ECO:0000256" key="1">
    <source>
        <dbReference type="ARBA" id="ARBA00004790"/>
    </source>
</evidence>
<dbReference type="PANTHER" id="PTHR23090">
    <property type="entry name" value="NH 3 /GLUTAMINE-DEPENDENT NAD + SYNTHETASE"/>
    <property type="match status" value="1"/>
</dbReference>
<dbReference type="GO" id="GO:0008795">
    <property type="term" value="F:NAD+ synthase activity"/>
    <property type="evidence" value="ECO:0007669"/>
    <property type="project" value="UniProtKB-EC"/>
</dbReference>
<evidence type="ECO:0000256" key="6">
    <source>
        <dbReference type="RuleBase" id="RU003811"/>
    </source>
</evidence>
<dbReference type="EC" id="6.3.1.5" evidence="7"/>
<dbReference type="PANTHER" id="PTHR23090:SF9">
    <property type="entry name" value="GLUTAMINE-DEPENDENT NAD(+) SYNTHETASE"/>
    <property type="match status" value="1"/>
</dbReference>
<name>A0ABU9E1L3_9FLAO</name>
<protein>
    <recommendedName>
        <fullName evidence="7">NH(3)-dependent NAD(+) synthetase</fullName>
        <ecNumber evidence="7">6.3.1.5</ecNumber>
    </recommendedName>
</protein>
<reference evidence="9 10" key="1">
    <citation type="submission" date="2024-04" db="EMBL/GenBank/DDBJ databases">
        <title>draft genome sequnece of Flavobacterium buctense JCM 30750.</title>
        <authorList>
            <person name="Kim D.-U."/>
        </authorList>
    </citation>
    <scope>NUCLEOTIDE SEQUENCE [LARGE SCALE GENOMIC DNA]</scope>
    <source>
        <strain evidence="9 10">JCM 30750</strain>
    </source>
</reference>
<dbReference type="SUPFAM" id="SSF52402">
    <property type="entry name" value="Adenine nucleotide alpha hydrolases-like"/>
    <property type="match status" value="1"/>
</dbReference>
<evidence type="ECO:0000256" key="5">
    <source>
        <dbReference type="ARBA" id="ARBA00023027"/>
    </source>
</evidence>
<evidence type="ECO:0000259" key="8">
    <source>
        <dbReference type="Pfam" id="PF02540"/>
    </source>
</evidence>
<dbReference type="Proteomes" id="UP001491349">
    <property type="component" value="Unassembled WGS sequence"/>
</dbReference>
<evidence type="ECO:0000313" key="9">
    <source>
        <dbReference type="EMBL" id="MEK8180548.1"/>
    </source>
</evidence>
<dbReference type="InterPro" id="IPR014729">
    <property type="entry name" value="Rossmann-like_a/b/a_fold"/>
</dbReference>
<dbReference type="InterPro" id="IPR022310">
    <property type="entry name" value="NAD/GMP_synthase"/>
</dbReference>
<comment type="caution">
    <text evidence="9">The sequence shown here is derived from an EMBL/GenBank/DDBJ whole genome shotgun (WGS) entry which is preliminary data.</text>
</comment>
<keyword evidence="4 6" id="KW-0067">ATP-binding</keyword>
<dbReference type="EMBL" id="JBBPCB010000005">
    <property type="protein sequence ID" value="MEK8180548.1"/>
    <property type="molecule type" value="Genomic_DNA"/>
</dbReference>
<accession>A0ABU9E1L3</accession>
<sequence>MAKKSKIKVGETNTHIVTWLKDYATKAKVNGFVIGISGGVDSAVTSSLCAQTGLTTLCVEMPIHQDPSQVSRGREHIEQLKKRFPNVQNAEADLTGVFETFKSAVPSSDNDTKLNLSLANTRARLRMTTLYYFAGIHGLLVAGTGNKVEDFGVGFYTKYGDGGVDLSPIADLMKSDVYALGAYLEIPKSIQQAAPTDGLFGDSRTDEDQLGASYDELEWAMLEAENNKKSENFTGREREVFDIYKKLNAVNQHKMNPIPVCIIPSFLK</sequence>
<evidence type="ECO:0000313" key="10">
    <source>
        <dbReference type="Proteomes" id="UP001491349"/>
    </source>
</evidence>
<evidence type="ECO:0000256" key="3">
    <source>
        <dbReference type="ARBA" id="ARBA00022741"/>
    </source>
</evidence>
<keyword evidence="3 6" id="KW-0547">Nucleotide-binding</keyword>
<dbReference type="InterPro" id="IPR003694">
    <property type="entry name" value="NAD_synthase"/>
</dbReference>
<evidence type="ECO:0000256" key="2">
    <source>
        <dbReference type="ARBA" id="ARBA00022598"/>
    </source>
</evidence>
<dbReference type="Gene3D" id="3.40.50.620">
    <property type="entry name" value="HUPs"/>
    <property type="match status" value="1"/>
</dbReference>
<proteinExistence type="inferred from homology"/>
<keyword evidence="2 6" id="KW-0436">Ligase</keyword>
<comment type="similarity">
    <text evidence="6">Belongs to the NAD synthetase family.</text>
</comment>
<dbReference type="Pfam" id="PF02540">
    <property type="entry name" value="NAD_synthase"/>
    <property type="match status" value="1"/>
</dbReference>
<dbReference type="RefSeq" id="WP_187659710.1">
    <property type="nucleotide sequence ID" value="NZ_JACTAB010000002.1"/>
</dbReference>
<feature type="domain" description="NAD/GMP synthase" evidence="8">
    <location>
        <begin position="15"/>
        <end position="256"/>
    </location>
</feature>
<evidence type="ECO:0000256" key="7">
    <source>
        <dbReference type="RuleBase" id="RU003812"/>
    </source>
</evidence>
<evidence type="ECO:0000256" key="4">
    <source>
        <dbReference type="ARBA" id="ARBA00022840"/>
    </source>
</evidence>
<keyword evidence="10" id="KW-1185">Reference proteome</keyword>
<gene>
    <name evidence="9" type="primary">nadE</name>
    <name evidence="9" type="ORF">WMW71_09370</name>
</gene>